<dbReference type="Proteomes" id="UP000239576">
    <property type="component" value="Unassembled WGS sequence"/>
</dbReference>
<accession>A0A2T1EBS4</accession>
<organism evidence="2 3">
    <name type="scientific">Stenomitos frigidus ULC18</name>
    <dbReference type="NCBI Taxonomy" id="2107698"/>
    <lineage>
        <taxon>Bacteria</taxon>
        <taxon>Bacillati</taxon>
        <taxon>Cyanobacteriota</taxon>
        <taxon>Cyanophyceae</taxon>
        <taxon>Leptolyngbyales</taxon>
        <taxon>Leptolyngbyaceae</taxon>
        <taxon>Stenomitos</taxon>
    </lineage>
</organism>
<reference evidence="3" key="1">
    <citation type="submission" date="2018-02" db="EMBL/GenBank/DDBJ databases">
        <authorList>
            <person name="Moore K."/>
            <person name="Momper L."/>
        </authorList>
    </citation>
    <scope>NUCLEOTIDE SEQUENCE [LARGE SCALE GENOMIC DNA]</scope>
    <source>
        <strain evidence="3">ULC18</strain>
    </source>
</reference>
<protein>
    <submittedName>
        <fullName evidence="2">Uncharacterized protein</fullName>
    </submittedName>
</protein>
<sequence length="79" mass="8630">MNQPKPTPQSIPPSVTELRALRSELALVKEELIGLRSDLKNRKQADVTDQVAKGVLIAGFLGTATWFLFAILLSGLISR</sequence>
<feature type="transmembrane region" description="Helical" evidence="1">
    <location>
        <begin position="55"/>
        <end position="77"/>
    </location>
</feature>
<evidence type="ECO:0000313" key="3">
    <source>
        <dbReference type="Proteomes" id="UP000239576"/>
    </source>
</evidence>
<gene>
    <name evidence="2" type="ORF">C7B82_09315</name>
</gene>
<evidence type="ECO:0000256" key="1">
    <source>
        <dbReference type="SAM" id="Phobius"/>
    </source>
</evidence>
<keyword evidence="1" id="KW-0472">Membrane</keyword>
<keyword evidence="1" id="KW-1133">Transmembrane helix</keyword>
<dbReference type="AlphaFoldDB" id="A0A2T1EBS4"/>
<comment type="caution">
    <text evidence="2">The sequence shown here is derived from an EMBL/GenBank/DDBJ whole genome shotgun (WGS) entry which is preliminary data.</text>
</comment>
<dbReference type="EMBL" id="PVWK01000055">
    <property type="protein sequence ID" value="PSB30145.1"/>
    <property type="molecule type" value="Genomic_DNA"/>
</dbReference>
<keyword evidence="1" id="KW-0812">Transmembrane</keyword>
<evidence type="ECO:0000313" key="2">
    <source>
        <dbReference type="EMBL" id="PSB30145.1"/>
    </source>
</evidence>
<dbReference type="RefSeq" id="WP_106256030.1">
    <property type="nucleotide sequence ID" value="NZ_CAWNSW010000027.1"/>
</dbReference>
<proteinExistence type="predicted"/>
<name>A0A2T1EBS4_9CYAN</name>
<keyword evidence="3" id="KW-1185">Reference proteome</keyword>
<reference evidence="2 3" key="2">
    <citation type="submission" date="2018-03" db="EMBL/GenBank/DDBJ databases">
        <title>The ancient ancestry and fast evolution of plastids.</title>
        <authorList>
            <person name="Moore K.R."/>
            <person name="Magnabosco C."/>
            <person name="Momper L."/>
            <person name="Gold D.A."/>
            <person name="Bosak T."/>
            <person name="Fournier G.P."/>
        </authorList>
    </citation>
    <scope>NUCLEOTIDE SEQUENCE [LARGE SCALE GENOMIC DNA]</scope>
    <source>
        <strain evidence="2 3">ULC18</strain>
    </source>
</reference>